<dbReference type="InterPro" id="IPR036047">
    <property type="entry name" value="F-box-like_dom_sf"/>
</dbReference>
<dbReference type="AlphaFoldDB" id="S8BY28"/>
<gene>
    <name evidence="1" type="ORF">H072_1634</name>
</gene>
<dbReference type="Proteomes" id="UP000015100">
    <property type="component" value="Unassembled WGS sequence"/>
</dbReference>
<reference evidence="1 2" key="1">
    <citation type="journal article" date="2013" name="PLoS Genet.">
        <title>Genomic mechanisms accounting for the adaptation to parasitism in nematode-trapping fungi.</title>
        <authorList>
            <person name="Meerupati T."/>
            <person name="Andersson K.M."/>
            <person name="Friman E."/>
            <person name="Kumar D."/>
            <person name="Tunlid A."/>
            <person name="Ahren D."/>
        </authorList>
    </citation>
    <scope>NUCLEOTIDE SEQUENCE [LARGE SCALE GENOMIC DNA]</scope>
    <source>
        <strain evidence="1 2">CBS 200.50</strain>
    </source>
</reference>
<organism evidence="1 2">
    <name type="scientific">Dactylellina haptotyla (strain CBS 200.50)</name>
    <name type="common">Nematode-trapping fungus</name>
    <name type="synonym">Monacrosporium haptotylum</name>
    <dbReference type="NCBI Taxonomy" id="1284197"/>
    <lineage>
        <taxon>Eukaryota</taxon>
        <taxon>Fungi</taxon>
        <taxon>Dikarya</taxon>
        <taxon>Ascomycota</taxon>
        <taxon>Pezizomycotina</taxon>
        <taxon>Orbiliomycetes</taxon>
        <taxon>Orbiliales</taxon>
        <taxon>Orbiliaceae</taxon>
        <taxon>Dactylellina</taxon>
    </lineage>
</organism>
<name>S8BY28_DACHA</name>
<accession>S8BY28</accession>
<dbReference type="HOGENOM" id="CLU_976654_0_0_1"/>
<evidence type="ECO:0000313" key="1">
    <source>
        <dbReference type="EMBL" id="EPS44368.1"/>
    </source>
</evidence>
<sequence length="285" mass="32219">MVTNPTRNSYLPLEIQFQILQHTSSTEQARTLRYVCKAWNHELYKRFLNKYQSVPVAGPELHTPTSYFLVHKRLFGFYDVLIDDNYIVKRSTHGRTRDQLLTSDPETYATEMKTRHDISQFLDDPAILPSSLAYGSQETKIYLECRLRLFNKSSLITHPHHPPSVALLESRFPERLTLGALFKQVGREAALTSERERNLIALFGGDYHGYEIQEAPKLRLELPPPDIGTRWAAEDTVCLALAMSVTSWSCMFGNLLGTPPTALGLPNFGRVCAVSNAVAYSAARS</sequence>
<evidence type="ECO:0000313" key="2">
    <source>
        <dbReference type="Proteomes" id="UP000015100"/>
    </source>
</evidence>
<dbReference type="SUPFAM" id="SSF81383">
    <property type="entry name" value="F-box domain"/>
    <property type="match status" value="1"/>
</dbReference>
<protein>
    <recommendedName>
        <fullName evidence="3">F-box domain-containing protein</fullName>
    </recommendedName>
</protein>
<comment type="caution">
    <text evidence="1">The sequence shown here is derived from an EMBL/GenBank/DDBJ whole genome shotgun (WGS) entry which is preliminary data.</text>
</comment>
<evidence type="ECO:0008006" key="3">
    <source>
        <dbReference type="Google" id="ProtNLM"/>
    </source>
</evidence>
<proteinExistence type="predicted"/>
<dbReference type="OrthoDB" id="10540588at2759"/>
<reference evidence="2" key="2">
    <citation type="submission" date="2013-04" db="EMBL/GenBank/DDBJ databases">
        <title>Genomic mechanisms accounting for the adaptation to parasitism in nematode-trapping fungi.</title>
        <authorList>
            <person name="Ahren D.G."/>
        </authorList>
    </citation>
    <scope>NUCLEOTIDE SEQUENCE [LARGE SCALE GENOMIC DNA]</scope>
    <source>
        <strain evidence="2">CBS 200.50</strain>
    </source>
</reference>
<dbReference type="EMBL" id="AQGS01000048">
    <property type="protein sequence ID" value="EPS44368.1"/>
    <property type="molecule type" value="Genomic_DNA"/>
</dbReference>
<keyword evidence="2" id="KW-1185">Reference proteome</keyword>